<reference evidence="1" key="1">
    <citation type="submission" date="2022-06" db="EMBL/GenBank/DDBJ databases">
        <title>New cyanobacteria of genus Symplocastrum in benthos of Lake Baikal.</title>
        <authorList>
            <person name="Sorokovikova E."/>
            <person name="Tikhonova I."/>
            <person name="Krasnopeev A."/>
            <person name="Evseev P."/>
            <person name="Gladkikh A."/>
            <person name="Belykh O."/>
        </authorList>
    </citation>
    <scope>NUCLEOTIDE SEQUENCE</scope>
    <source>
        <strain evidence="1">BBK-W-15</strain>
    </source>
</reference>
<dbReference type="EMBL" id="JAMZMM010000003">
    <property type="protein sequence ID" value="MCP2726995.1"/>
    <property type="molecule type" value="Genomic_DNA"/>
</dbReference>
<gene>
    <name evidence="1" type="ORF">NJ959_00700</name>
</gene>
<dbReference type="Proteomes" id="UP001204953">
    <property type="component" value="Unassembled WGS sequence"/>
</dbReference>
<organism evidence="1 2">
    <name type="scientific">Limnofasciculus baicalensis BBK-W-15</name>
    <dbReference type="NCBI Taxonomy" id="2699891"/>
    <lineage>
        <taxon>Bacteria</taxon>
        <taxon>Bacillati</taxon>
        <taxon>Cyanobacteriota</taxon>
        <taxon>Cyanophyceae</taxon>
        <taxon>Coleofasciculales</taxon>
        <taxon>Coleofasciculaceae</taxon>
        <taxon>Limnofasciculus</taxon>
        <taxon>Limnofasciculus baicalensis</taxon>
    </lineage>
</organism>
<dbReference type="RefSeq" id="WP_254009811.1">
    <property type="nucleotide sequence ID" value="NZ_JAMZMM010000003.1"/>
</dbReference>
<evidence type="ECO:0000313" key="2">
    <source>
        <dbReference type="Proteomes" id="UP001204953"/>
    </source>
</evidence>
<proteinExistence type="predicted"/>
<sequence>MSELRFLCCGWEAVRRIENANSPSYGSFKDSRGYKYKVSMFSQETLINARQDWHKIPFFYVDVIATARAVKSLIRVEIH</sequence>
<dbReference type="AlphaFoldDB" id="A0AAE3GLX9"/>
<comment type="caution">
    <text evidence="1">The sequence shown here is derived from an EMBL/GenBank/DDBJ whole genome shotgun (WGS) entry which is preliminary data.</text>
</comment>
<accession>A0AAE3GLX9</accession>
<protein>
    <submittedName>
        <fullName evidence="1">Uncharacterized protein</fullName>
    </submittedName>
</protein>
<name>A0AAE3GLX9_9CYAN</name>
<evidence type="ECO:0000313" key="1">
    <source>
        <dbReference type="EMBL" id="MCP2726995.1"/>
    </source>
</evidence>
<keyword evidence="2" id="KW-1185">Reference proteome</keyword>